<proteinExistence type="predicted"/>
<dbReference type="AlphaFoldDB" id="A0A6G0TZT9"/>
<evidence type="ECO:0000313" key="1">
    <source>
        <dbReference type="EMBL" id="KAE9542378.1"/>
    </source>
</evidence>
<reference evidence="1 2" key="1">
    <citation type="submission" date="2019-08" db="EMBL/GenBank/DDBJ databases">
        <title>The genome of the soybean aphid Biotype 1, its phylome, world population structure and adaptation to the North American continent.</title>
        <authorList>
            <person name="Giordano R."/>
            <person name="Donthu R.K."/>
            <person name="Hernandez A.G."/>
            <person name="Wright C.L."/>
            <person name="Zimin A.V."/>
        </authorList>
    </citation>
    <scope>NUCLEOTIDE SEQUENCE [LARGE SCALE GENOMIC DNA]</scope>
    <source>
        <tissue evidence="1">Whole aphids</tissue>
    </source>
</reference>
<accession>A0A6G0TZT9</accession>
<keyword evidence="2" id="KW-1185">Reference proteome</keyword>
<dbReference type="PANTHER" id="PTHR10773:SF19">
    <property type="match status" value="1"/>
</dbReference>
<dbReference type="PANTHER" id="PTHR10773">
    <property type="entry name" value="DNA-DIRECTED RNA POLYMERASES I, II, AND III SUBUNIT RPABC2"/>
    <property type="match status" value="1"/>
</dbReference>
<comment type="caution">
    <text evidence="1">The sequence shown here is derived from an EMBL/GenBank/DDBJ whole genome shotgun (WGS) entry which is preliminary data.</text>
</comment>
<gene>
    <name evidence="1" type="ORF">AGLY_003505</name>
</gene>
<evidence type="ECO:0008006" key="3">
    <source>
        <dbReference type="Google" id="ProtNLM"/>
    </source>
</evidence>
<name>A0A6G0TZT9_APHGL</name>
<evidence type="ECO:0000313" key="2">
    <source>
        <dbReference type="Proteomes" id="UP000475862"/>
    </source>
</evidence>
<dbReference type="EMBL" id="VYZN01000011">
    <property type="protein sequence ID" value="KAE9542378.1"/>
    <property type="molecule type" value="Genomic_DNA"/>
</dbReference>
<dbReference type="Proteomes" id="UP000475862">
    <property type="component" value="Unassembled WGS sequence"/>
</dbReference>
<organism evidence="1 2">
    <name type="scientific">Aphis glycines</name>
    <name type="common">Soybean aphid</name>
    <dbReference type="NCBI Taxonomy" id="307491"/>
    <lineage>
        <taxon>Eukaryota</taxon>
        <taxon>Metazoa</taxon>
        <taxon>Ecdysozoa</taxon>
        <taxon>Arthropoda</taxon>
        <taxon>Hexapoda</taxon>
        <taxon>Insecta</taxon>
        <taxon>Pterygota</taxon>
        <taxon>Neoptera</taxon>
        <taxon>Paraneoptera</taxon>
        <taxon>Hemiptera</taxon>
        <taxon>Sternorrhyncha</taxon>
        <taxon>Aphidomorpha</taxon>
        <taxon>Aphidoidea</taxon>
        <taxon>Aphididae</taxon>
        <taxon>Aphidini</taxon>
        <taxon>Aphis</taxon>
        <taxon>Aphis</taxon>
    </lineage>
</organism>
<sequence>MESGHSYMEVDSMHSTIESAKKNVPVYTMQDWLTICRLARSNRHNKKCSNYTVQELKYTDFLDLKSLANIIMKNRSFDIKGNKVNWLKIKVLKYEKNMSGVIQFKYNYSDKEFNIIRISGKGRPTKFPDHLKNLYDKPLPISALKKNDLMKLCKTQAIPEEFHEWYKKKNTWPLLARGRRYITIDFELAIHSVVNEIWPLSKSVGCRFHLTQAWYRNIQQHGLVIEYKTNSDIGKLIKYTFGLLYLDPEEVSDCFVEDLMPECPIDERVTKYCDYLVNNYIFEDSIFPPCLWACNLASILLTTKSFHSFFNDHFYSNSPFILNFVQTDTYIKINSVKIPKTSKDANIIGKFTIKNK</sequence>
<dbReference type="OrthoDB" id="6617361at2759"/>
<protein>
    <recommendedName>
        <fullName evidence="3">MULE transposase domain-containing protein</fullName>
    </recommendedName>
</protein>